<keyword evidence="1" id="KW-0805">Transcription regulation</keyword>
<evidence type="ECO:0000256" key="2">
    <source>
        <dbReference type="ARBA" id="ARBA00023125"/>
    </source>
</evidence>
<dbReference type="InterPro" id="IPR050109">
    <property type="entry name" value="HTH-type_TetR-like_transc_reg"/>
</dbReference>
<evidence type="ECO:0000313" key="7">
    <source>
        <dbReference type="EMBL" id="MBY8825618.1"/>
    </source>
</evidence>
<evidence type="ECO:0000256" key="5">
    <source>
        <dbReference type="SAM" id="MobiDB-lite"/>
    </source>
</evidence>
<organism evidence="7 8">
    <name type="scientific">Sphingomonas colocasiae</name>
    <dbReference type="NCBI Taxonomy" id="1848973"/>
    <lineage>
        <taxon>Bacteria</taxon>
        <taxon>Pseudomonadati</taxon>
        <taxon>Pseudomonadota</taxon>
        <taxon>Alphaproteobacteria</taxon>
        <taxon>Sphingomonadales</taxon>
        <taxon>Sphingomonadaceae</taxon>
        <taxon>Sphingomonas</taxon>
    </lineage>
</organism>
<evidence type="ECO:0000256" key="4">
    <source>
        <dbReference type="PROSITE-ProRule" id="PRU00335"/>
    </source>
</evidence>
<proteinExistence type="predicted"/>
<comment type="caution">
    <text evidence="7">The sequence shown here is derived from an EMBL/GenBank/DDBJ whole genome shotgun (WGS) entry which is preliminary data.</text>
</comment>
<feature type="region of interest" description="Disordered" evidence="5">
    <location>
        <begin position="1"/>
        <end position="24"/>
    </location>
</feature>
<dbReference type="Proteomes" id="UP000706039">
    <property type="component" value="Unassembled WGS sequence"/>
</dbReference>
<evidence type="ECO:0000256" key="1">
    <source>
        <dbReference type="ARBA" id="ARBA00023015"/>
    </source>
</evidence>
<dbReference type="PRINTS" id="PR00455">
    <property type="entry name" value="HTHTETR"/>
</dbReference>
<evidence type="ECO:0000313" key="8">
    <source>
        <dbReference type="Proteomes" id="UP000706039"/>
    </source>
</evidence>
<dbReference type="Gene3D" id="1.10.357.10">
    <property type="entry name" value="Tetracycline Repressor, domain 2"/>
    <property type="match status" value="1"/>
</dbReference>
<dbReference type="PANTHER" id="PTHR30055">
    <property type="entry name" value="HTH-TYPE TRANSCRIPTIONAL REGULATOR RUTR"/>
    <property type="match status" value="1"/>
</dbReference>
<sequence length="233" mass="25905">MRATTRRGSADGETEALGKQRAYNSQSMTERRSRIIAATLATIEENGLAKTTIRTVSKRAGVALRTLYLYFDNREAMISVAIKEFFHQSVEAGKDEDGPATLDQMLERFDRLSDVIKNSRAYSAALAPIYFSTNLDSRIYDILRNIALSHVFPYLDICLKSARMRPSAQMKDLICTHIANTEYAVINDALAGRLPEARLALCLKIAVLSCIAGFIPKPPKDLVTTLQELQSTL</sequence>
<dbReference type="EMBL" id="JAINVV010000012">
    <property type="protein sequence ID" value="MBY8825618.1"/>
    <property type="molecule type" value="Genomic_DNA"/>
</dbReference>
<reference evidence="7 8" key="1">
    <citation type="submission" date="2021-08" db="EMBL/GenBank/DDBJ databases">
        <authorList>
            <person name="Tuo L."/>
        </authorList>
    </citation>
    <scope>NUCLEOTIDE SEQUENCE [LARGE SCALE GENOMIC DNA]</scope>
    <source>
        <strain evidence="7 8">JCM 31229</strain>
    </source>
</reference>
<dbReference type="PANTHER" id="PTHR30055:SF234">
    <property type="entry name" value="HTH-TYPE TRANSCRIPTIONAL REGULATOR BETI"/>
    <property type="match status" value="1"/>
</dbReference>
<protein>
    <submittedName>
        <fullName evidence="7">TetR/AcrR family transcriptional regulator</fullName>
    </submittedName>
</protein>
<dbReference type="Pfam" id="PF00440">
    <property type="entry name" value="TetR_N"/>
    <property type="match status" value="1"/>
</dbReference>
<name>A0ABS7PWN7_9SPHN</name>
<feature type="domain" description="HTH tetR-type" evidence="6">
    <location>
        <begin position="29"/>
        <end position="89"/>
    </location>
</feature>
<keyword evidence="3" id="KW-0804">Transcription</keyword>
<evidence type="ECO:0000256" key="3">
    <source>
        <dbReference type="ARBA" id="ARBA00023163"/>
    </source>
</evidence>
<dbReference type="InterPro" id="IPR009057">
    <property type="entry name" value="Homeodomain-like_sf"/>
</dbReference>
<feature type="DNA-binding region" description="H-T-H motif" evidence="4">
    <location>
        <begin position="52"/>
        <end position="71"/>
    </location>
</feature>
<accession>A0ABS7PWN7</accession>
<gene>
    <name evidence="7" type="ORF">K7G82_25175</name>
</gene>
<dbReference type="RefSeq" id="WP_222992711.1">
    <property type="nucleotide sequence ID" value="NZ_JAINVV010000012.1"/>
</dbReference>
<keyword evidence="8" id="KW-1185">Reference proteome</keyword>
<evidence type="ECO:0000259" key="6">
    <source>
        <dbReference type="PROSITE" id="PS50977"/>
    </source>
</evidence>
<dbReference type="InterPro" id="IPR001647">
    <property type="entry name" value="HTH_TetR"/>
</dbReference>
<dbReference type="SUPFAM" id="SSF46689">
    <property type="entry name" value="Homeodomain-like"/>
    <property type="match status" value="1"/>
</dbReference>
<dbReference type="PROSITE" id="PS50977">
    <property type="entry name" value="HTH_TETR_2"/>
    <property type="match status" value="1"/>
</dbReference>
<keyword evidence="2 4" id="KW-0238">DNA-binding</keyword>